<feature type="domain" description="Terminase large subunit-like endonuclease" evidence="2">
    <location>
        <begin position="254"/>
        <end position="530"/>
    </location>
</feature>
<keyword evidence="4" id="KW-1185">Reference proteome</keyword>
<sequence>MKMIYCKEIDDYIKSKEPKSTDILLLVKNIVKPLLKSNAYFDSDTFYKCLEYTEKYYYEMFPFQKFIYALFFFYEDETKLFTTFDTFFIMEGRGNGKDGFMAPLADFLTTHYHGIKNYNVDVVANSEEQAKGLTEIIYNRMEDYKDKMKKFFRWTIEVIINRKTHSKITYNTSNSKTKDGKRPGMIIFNEFHQYENYLNINVHMRGKGKVQNPRVVIITTDGSIREGPLDDYKALSEKRLKGLLPNSKLCPILYRLDNEKEIDKPEMWVKANPSLPYMPVLKREIETDYALMQDMPHMRPDFITKRMNLPKEDAESVFCKWETILKTKRPLPNPNKALAIFGMDYAELNDFASGGFLWKNGNDYCWMQHTWINKNSPFFKSIKPPLQKWEDEGFVTIVDTPTIDPNLILDWFFENAVFFNVQILSMDKFRWEAISDDFEARELSVVTKENPNGEIVHVRSGGWTQNEIAPVMDVIYANGHMIYGDDPCMRWFTQNTGVKRDGKGNKTYFKIEPKLRKNDGFMALVHAMSERSRLDIPEWNPDGNPYL</sequence>
<dbReference type="PANTHER" id="PTHR41287:SF1">
    <property type="entry name" value="PROTEIN YMFN"/>
    <property type="match status" value="1"/>
</dbReference>
<dbReference type="EMBL" id="WHNX01000018">
    <property type="protein sequence ID" value="MPW26409.1"/>
    <property type="molecule type" value="Genomic_DNA"/>
</dbReference>
<dbReference type="Pfam" id="PF03354">
    <property type="entry name" value="TerL_ATPase"/>
    <property type="match status" value="1"/>
</dbReference>
<dbReference type="PANTHER" id="PTHR41287">
    <property type="match status" value="1"/>
</dbReference>
<dbReference type="Pfam" id="PF20441">
    <property type="entry name" value="TerL_nuclease"/>
    <property type="match status" value="1"/>
</dbReference>
<name>A0A6A7KA39_9FIRM</name>
<dbReference type="InterPro" id="IPR046462">
    <property type="entry name" value="TerL_nuclease"/>
</dbReference>
<dbReference type="InterPro" id="IPR046461">
    <property type="entry name" value="TerL_ATPase"/>
</dbReference>
<dbReference type="Gene3D" id="3.40.50.300">
    <property type="entry name" value="P-loop containing nucleotide triphosphate hydrolases"/>
    <property type="match status" value="1"/>
</dbReference>
<dbReference type="InterPro" id="IPR027417">
    <property type="entry name" value="P-loop_NTPase"/>
</dbReference>
<organism evidence="3 4">
    <name type="scientific">Alkalibaculum sporogenes</name>
    <dbReference type="NCBI Taxonomy" id="2655001"/>
    <lineage>
        <taxon>Bacteria</taxon>
        <taxon>Bacillati</taxon>
        <taxon>Bacillota</taxon>
        <taxon>Clostridia</taxon>
        <taxon>Eubacteriales</taxon>
        <taxon>Eubacteriaceae</taxon>
        <taxon>Alkalibaculum</taxon>
    </lineage>
</organism>
<dbReference type="Proteomes" id="UP000440004">
    <property type="component" value="Unassembled WGS sequence"/>
</dbReference>
<protein>
    <submittedName>
        <fullName evidence="3">Terminase large subunit</fullName>
    </submittedName>
</protein>
<accession>A0A6A7KA39</accession>
<evidence type="ECO:0000259" key="2">
    <source>
        <dbReference type="Pfam" id="PF20441"/>
    </source>
</evidence>
<dbReference type="AlphaFoldDB" id="A0A6A7KA39"/>
<reference evidence="3 4" key="1">
    <citation type="submission" date="2019-10" db="EMBL/GenBank/DDBJ databases">
        <title>Alkalibaculum tamaniensis sp.nov., a new alkaliphilic acetogen, isolated on methoxylated aromatics from a mud volcano.</title>
        <authorList>
            <person name="Khomyakova M.A."/>
            <person name="Merkel A.Y."/>
            <person name="Bonch-Osmolovskaya E.A."/>
            <person name="Slobodkin A.I."/>
        </authorList>
    </citation>
    <scope>NUCLEOTIDE SEQUENCE [LARGE SCALE GENOMIC DNA]</scope>
    <source>
        <strain evidence="3 4">M08DMB</strain>
    </source>
</reference>
<feature type="domain" description="Terminase large subunit-like ATPase" evidence="1">
    <location>
        <begin position="62"/>
        <end position="232"/>
    </location>
</feature>
<dbReference type="GO" id="GO:0004519">
    <property type="term" value="F:endonuclease activity"/>
    <property type="evidence" value="ECO:0007669"/>
    <property type="project" value="InterPro"/>
</dbReference>
<proteinExistence type="predicted"/>
<evidence type="ECO:0000313" key="4">
    <source>
        <dbReference type="Proteomes" id="UP000440004"/>
    </source>
</evidence>
<dbReference type="InterPro" id="IPR005021">
    <property type="entry name" value="Terminase_largesu-like"/>
</dbReference>
<evidence type="ECO:0000313" key="3">
    <source>
        <dbReference type="EMBL" id="MPW26409.1"/>
    </source>
</evidence>
<evidence type="ECO:0000259" key="1">
    <source>
        <dbReference type="Pfam" id="PF03354"/>
    </source>
</evidence>
<dbReference type="RefSeq" id="WP_152804886.1">
    <property type="nucleotide sequence ID" value="NZ_WHNX01000018.1"/>
</dbReference>
<gene>
    <name evidence="3" type="ORF">GC105_11475</name>
</gene>
<comment type="caution">
    <text evidence="3">The sequence shown here is derived from an EMBL/GenBank/DDBJ whole genome shotgun (WGS) entry which is preliminary data.</text>
</comment>